<dbReference type="InterPro" id="IPR049704">
    <property type="entry name" value="Aminotrans_3_PPA_site"/>
</dbReference>
<dbReference type="SUPFAM" id="SSF56112">
    <property type="entry name" value="Protein kinase-like (PK-like)"/>
    <property type="match status" value="1"/>
</dbReference>
<protein>
    <submittedName>
        <fullName evidence="4">4-aminobutyrate aminotransferase</fullName>
    </submittedName>
</protein>
<dbReference type="STRING" id="1005944.SAMN05192576_1482"/>
<dbReference type="Gene3D" id="3.90.1150.10">
    <property type="entry name" value="Aspartate Aminotransferase, domain 1"/>
    <property type="match status" value="1"/>
</dbReference>
<dbReference type="Pfam" id="PF00202">
    <property type="entry name" value="Aminotran_3"/>
    <property type="match status" value="1"/>
</dbReference>
<dbReference type="Gene3D" id="3.90.1200.10">
    <property type="match status" value="1"/>
</dbReference>
<dbReference type="AlphaFoldDB" id="A0A1G9YTI5"/>
<dbReference type="InterPro" id="IPR015421">
    <property type="entry name" value="PyrdxlP-dep_Trfase_major"/>
</dbReference>
<evidence type="ECO:0000313" key="4">
    <source>
        <dbReference type="EMBL" id="SDN12237.1"/>
    </source>
</evidence>
<dbReference type="InterPro" id="IPR015424">
    <property type="entry name" value="PyrdxlP-dep_Trfase"/>
</dbReference>
<keyword evidence="2" id="KW-0663">Pyridoxal phosphate</keyword>
<dbReference type="RefSeq" id="WP_091023344.1">
    <property type="nucleotide sequence ID" value="NZ_BKAE01000007.1"/>
</dbReference>
<dbReference type="CDD" id="cd00610">
    <property type="entry name" value="OAT_like"/>
    <property type="match status" value="1"/>
</dbReference>
<sequence>MTGDLMHEPAPALSADGLSRLVSETWGVTPAQVTPLPSERDLNALVDGEYVVKVSNPAEARAIVEMEVAALAHVATVDPGLALPRTVPTRSGASIHEAPDDTGRRCLVRLVTVVPGAVLEGAEITLDLAEQVGEVTARTGVALQGFFHPAAADRELDWDVRRLPHVVAEAVRAGVLDTTREPVFAQLAERVSVAAEATRRLPSGIQHADVTLTNVLGLDGRVSGVIDVGDMHHTAHVCDLAVALTAVLRNGGPDGGAGLWELAAATLRGYQRRRLLQPAEVDVLGELVLSRLAISSLVSRIRAPEHQDNVAYITQYDEPNARVLGELAALPAADLRDRLHRLAGTGRVAGDDLPGRRAAVMGGALSPLFYRRPLTVVRGQGPWLFTGDGRRLLDAYNNVAVVGHAHPSVTQAVLRQLGELNTHSRYLHPGVVRLAERIVATMPEGLDTCLFTTSGTEANELAWRLATELTGADGAVIAAHAYHGSTKWMADLSPNEWPAGHRPDNVGTYEAPYGPAEALTAEDAAARVRGAADQLAERGHRPALVLADSGFTSEGIRDAPPSYFQGLLAGAHEVGALFLADEVQAGYGRSGPQLWRFALAGVTPDIVTLGKPMGAGYPIGAVVTRREIADVLARRYEYFSTFAATPVAAAAGNAVLDVLEAERLPERAVEVGHHLRARLAGLAATHEVLGEVRGTGLMAGIDLRCGRDAAQDVRDGLVERGVLAGLTGPGGDVLKVRPPLAWEAAHADLFCDTLDEVLQALASKAR</sequence>
<dbReference type="InterPro" id="IPR002575">
    <property type="entry name" value="Aminoglycoside_PTrfase"/>
</dbReference>
<evidence type="ECO:0000256" key="1">
    <source>
        <dbReference type="ARBA" id="ARBA00008954"/>
    </source>
</evidence>
<keyword evidence="4" id="KW-0032">Aminotransferase</keyword>
<keyword evidence="5" id="KW-1185">Reference proteome</keyword>
<dbReference type="InterPro" id="IPR011009">
    <property type="entry name" value="Kinase-like_dom_sf"/>
</dbReference>
<dbReference type="SUPFAM" id="SSF53383">
    <property type="entry name" value="PLP-dependent transferases"/>
    <property type="match status" value="1"/>
</dbReference>
<dbReference type="GO" id="GO:0008483">
    <property type="term" value="F:transaminase activity"/>
    <property type="evidence" value="ECO:0007669"/>
    <property type="project" value="UniProtKB-KW"/>
</dbReference>
<dbReference type="PANTHER" id="PTHR45688">
    <property type="match status" value="1"/>
</dbReference>
<evidence type="ECO:0000259" key="3">
    <source>
        <dbReference type="Pfam" id="PF01636"/>
    </source>
</evidence>
<accession>A0A1G9YTI5</accession>
<evidence type="ECO:0000256" key="2">
    <source>
        <dbReference type="ARBA" id="ARBA00022898"/>
    </source>
</evidence>
<organism evidence="4 5">
    <name type="scientific">Nocardioides szechwanensis</name>
    <dbReference type="NCBI Taxonomy" id="1005944"/>
    <lineage>
        <taxon>Bacteria</taxon>
        <taxon>Bacillati</taxon>
        <taxon>Actinomycetota</taxon>
        <taxon>Actinomycetes</taxon>
        <taxon>Propionibacteriales</taxon>
        <taxon>Nocardioidaceae</taxon>
        <taxon>Nocardioides</taxon>
    </lineage>
</organism>
<comment type="similarity">
    <text evidence="1">Belongs to the class-III pyridoxal-phosphate-dependent aminotransferase family.</text>
</comment>
<dbReference type="GO" id="GO:0030170">
    <property type="term" value="F:pyridoxal phosphate binding"/>
    <property type="evidence" value="ECO:0007669"/>
    <property type="project" value="InterPro"/>
</dbReference>
<dbReference type="Proteomes" id="UP000199004">
    <property type="component" value="Unassembled WGS sequence"/>
</dbReference>
<keyword evidence="4" id="KW-0808">Transferase</keyword>
<gene>
    <name evidence="4" type="ORF">SAMN05192576_1482</name>
</gene>
<proteinExistence type="inferred from homology"/>
<dbReference type="OrthoDB" id="4510254at2"/>
<dbReference type="InterPro" id="IPR005814">
    <property type="entry name" value="Aminotrans_3"/>
</dbReference>
<dbReference type="InterPro" id="IPR015422">
    <property type="entry name" value="PyrdxlP-dep_Trfase_small"/>
</dbReference>
<feature type="domain" description="Aminoglycoside phosphotransferase" evidence="3">
    <location>
        <begin position="47"/>
        <end position="275"/>
    </location>
</feature>
<dbReference type="Gene3D" id="3.40.640.10">
    <property type="entry name" value="Type I PLP-dependent aspartate aminotransferase-like (Major domain)"/>
    <property type="match status" value="1"/>
</dbReference>
<dbReference type="EMBL" id="FNIC01000002">
    <property type="protein sequence ID" value="SDN12237.1"/>
    <property type="molecule type" value="Genomic_DNA"/>
</dbReference>
<dbReference type="PANTHER" id="PTHR45688:SF13">
    <property type="entry name" value="ALANINE--GLYOXYLATE AMINOTRANSFERASE 2-LIKE"/>
    <property type="match status" value="1"/>
</dbReference>
<evidence type="ECO:0000313" key="5">
    <source>
        <dbReference type="Proteomes" id="UP000199004"/>
    </source>
</evidence>
<reference evidence="4 5" key="1">
    <citation type="submission" date="2016-10" db="EMBL/GenBank/DDBJ databases">
        <authorList>
            <person name="de Groot N.N."/>
        </authorList>
    </citation>
    <scope>NUCLEOTIDE SEQUENCE [LARGE SCALE GENOMIC DNA]</scope>
    <source>
        <strain evidence="4 5">CGMCC 1.11147</strain>
    </source>
</reference>
<dbReference type="PROSITE" id="PS00600">
    <property type="entry name" value="AA_TRANSFER_CLASS_3"/>
    <property type="match status" value="1"/>
</dbReference>
<dbReference type="Pfam" id="PF01636">
    <property type="entry name" value="APH"/>
    <property type="match status" value="1"/>
</dbReference>
<name>A0A1G9YTI5_9ACTN</name>